<dbReference type="Pfam" id="PF00583">
    <property type="entry name" value="Acetyltransf_1"/>
    <property type="match status" value="1"/>
</dbReference>
<keyword evidence="1 4" id="KW-0808">Transferase</keyword>
<gene>
    <name evidence="4" type="ORF">HLPCO_000846</name>
</gene>
<dbReference type="PANTHER" id="PTHR43420:SF47">
    <property type="entry name" value="N-ACETYLTRANSFERASE DOMAIN-CONTAINING PROTEIN"/>
    <property type="match status" value="1"/>
</dbReference>
<evidence type="ECO:0000256" key="1">
    <source>
        <dbReference type="ARBA" id="ARBA00022679"/>
    </source>
</evidence>
<dbReference type="EMBL" id="AFNU02000002">
    <property type="protein sequence ID" value="ERJ13222.1"/>
    <property type="molecule type" value="Genomic_DNA"/>
</dbReference>
<keyword evidence="4" id="KW-0687">Ribonucleoprotein</keyword>
<reference evidence="4 5" key="1">
    <citation type="journal article" date="2011" name="J. Bacteriol.">
        <title>Genome sequence of Haloplasma contractile, an unusual contractile bacterium from a deep-sea anoxic brine lake.</title>
        <authorList>
            <person name="Antunes A."/>
            <person name="Alam I."/>
            <person name="El Dorry H."/>
            <person name="Siam R."/>
            <person name="Robertson A."/>
            <person name="Bajic V.B."/>
            <person name="Stingl U."/>
        </authorList>
    </citation>
    <scope>NUCLEOTIDE SEQUENCE [LARGE SCALE GENOMIC DNA]</scope>
    <source>
        <strain evidence="4 5">SSD-17B</strain>
    </source>
</reference>
<protein>
    <submittedName>
        <fullName evidence="4">SSU ribosomal protein S18P-alanine acetyltransferase</fullName>
        <ecNumber evidence="4">2.3.1.57</ecNumber>
    </submittedName>
</protein>
<keyword evidence="5" id="KW-1185">Reference proteome</keyword>
<dbReference type="STRING" id="1033810.HLPCO_000846"/>
<sequence>MIFRKASTKDLPSLAELRWDFHFEDHQPEPKVSKEVFINEFTEYLENSLNTGKWTVFIAEDNGFIISHIYIRKIDKVPKPGSIHREYGYVTNVYTKPAYRNQGIGNKLIQRVRNFAGSEHFEFLIVWPSNRAINFYEKAGFKIHNEIMEFRFD</sequence>
<dbReference type="PROSITE" id="PS51186">
    <property type="entry name" value="GNAT"/>
    <property type="match status" value="1"/>
</dbReference>
<keyword evidence="2 4" id="KW-0012">Acyltransferase</keyword>
<dbReference type="CDD" id="cd04301">
    <property type="entry name" value="NAT_SF"/>
    <property type="match status" value="1"/>
</dbReference>
<organism evidence="4 5">
    <name type="scientific">Haloplasma contractile SSD-17B</name>
    <dbReference type="NCBI Taxonomy" id="1033810"/>
    <lineage>
        <taxon>Bacteria</taxon>
        <taxon>Bacillati</taxon>
        <taxon>Mycoplasmatota</taxon>
        <taxon>Mollicutes</taxon>
        <taxon>Haloplasmatales</taxon>
        <taxon>Haloplasmataceae</taxon>
        <taxon>Haloplasma</taxon>
    </lineage>
</organism>
<keyword evidence="4" id="KW-0689">Ribosomal protein</keyword>
<feature type="domain" description="N-acetyltransferase" evidence="3">
    <location>
        <begin position="1"/>
        <end position="153"/>
    </location>
</feature>
<dbReference type="InterPro" id="IPR000182">
    <property type="entry name" value="GNAT_dom"/>
</dbReference>
<proteinExistence type="predicted"/>
<reference evidence="4 5" key="2">
    <citation type="journal article" date="2013" name="PLoS ONE">
        <title>INDIGO - INtegrated Data Warehouse of MIcrobial GenOmes with Examples from the Red Sea Extremophiles.</title>
        <authorList>
            <person name="Alam I."/>
            <person name="Antunes A."/>
            <person name="Kamau A.A."/>
            <person name="Ba Alawi W."/>
            <person name="Kalkatawi M."/>
            <person name="Stingl U."/>
            <person name="Bajic V.B."/>
        </authorList>
    </citation>
    <scope>NUCLEOTIDE SEQUENCE [LARGE SCALE GENOMIC DNA]</scope>
    <source>
        <strain evidence="4 5">SSD-17B</strain>
    </source>
</reference>
<dbReference type="Proteomes" id="UP000005707">
    <property type="component" value="Unassembled WGS sequence"/>
</dbReference>
<accession>U2DY85</accession>
<dbReference type="GO" id="GO:0005840">
    <property type="term" value="C:ribosome"/>
    <property type="evidence" value="ECO:0007669"/>
    <property type="project" value="UniProtKB-KW"/>
</dbReference>
<dbReference type="OrthoDB" id="119498at2"/>
<dbReference type="InterPro" id="IPR016181">
    <property type="entry name" value="Acyl_CoA_acyltransferase"/>
</dbReference>
<dbReference type="PANTHER" id="PTHR43420">
    <property type="entry name" value="ACETYLTRANSFERASE"/>
    <property type="match status" value="1"/>
</dbReference>
<evidence type="ECO:0000313" key="4">
    <source>
        <dbReference type="EMBL" id="ERJ13222.1"/>
    </source>
</evidence>
<name>U2DY85_9MOLU</name>
<evidence type="ECO:0000256" key="2">
    <source>
        <dbReference type="ARBA" id="ARBA00023315"/>
    </source>
</evidence>
<dbReference type="eggNOG" id="COG0454">
    <property type="taxonomic scope" value="Bacteria"/>
</dbReference>
<dbReference type="InterPro" id="IPR050680">
    <property type="entry name" value="YpeA/RimI_acetyltransf"/>
</dbReference>
<dbReference type="GO" id="GO:0004145">
    <property type="term" value="F:diamine N-acetyltransferase activity"/>
    <property type="evidence" value="ECO:0007669"/>
    <property type="project" value="UniProtKB-EC"/>
</dbReference>
<dbReference type="RefSeq" id="WP_008826767.1">
    <property type="nucleotide sequence ID" value="NZ_AFNU02000002.1"/>
</dbReference>
<dbReference type="Gene3D" id="3.40.630.30">
    <property type="match status" value="1"/>
</dbReference>
<dbReference type="EC" id="2.3.1.57" evidence="4"/>
<dbReference type="SUPFAM" id="SSF55729">
    <property type="entry name" value="Acyl-CoA N-acyltransferases (Nat)"/>
    <property type="match status" value="1"/>
</dbReference>
<comment type="caution">
    <text evidence="4">The sequence shown here is derived from an EMBL/GenBank/DDBJ whole genome shotgun (WGS) entry which is preliminary data.</text>
</comment>
<dbReference type="AlphaFoldDB" id="U2DY85"/>
<evidence type="ECO:0000259" key="3">
    <source>
        <dbReference type="PROSITE" id="PS51186"/>
    </source>
</evidence>
<evidence type="ECO:0000313" key="5">
    <source>
        <dbReference type="Proteomes" id="UP000005707"/>
    </source>
</evidence>
<dbReference type="InParanoid" id="U2DY85"/>